<accession>A0A1C3CUP6</accession>
<dbReference type="PANTHER" id="PTHR30273">
    <property type="entry name" value="PERIPLASMIC SIGNAL SENSOR AND SIGMA FACTOR ACTIVATOR FECR-RELATED"/>
    <property type="match status" value="1"/>
</dbReference>
<dbReference type="Pfam" id="PF04773">
    <property type="entry name" value="FecR"/>
    <property type="match status" value="1"/>
</dbReference>
<dbReference type="InterPro" id="IPR032508">
    <property type="entry name" value="FecR_C"/>
</dbReference>
<feature type="domain" description="FecR protein" evidence="2">
    <location>
        <begin position="78"/>
        <end position="177"/>
    </location>
</feature>
<comment type="caution">
    <text evidence="4">The sequence shown here is derived from an EMBL/GenBank/DDBJ whole genome shotgun (WGS) entry which is preliminary data.</text>
</comment>
<protein>
    <submittedName>
        <fullName evidence="4">Uncharacterized protein</fullName>
    </submittedName>
</protein>
<dbReference type="EMBL" id="MBDL01000010">
    <property type="protein sequence ID" value="ODA12505.1"/>
    <property type="molecule type" value="Genomic_DNA"/>
</dbReference>
<dbReference type="RefSeq" id="WP_068887697.1">
    <property type="nucleotide sequence ID" value="NZ_CBCRUU010000009.1"/>
</dbReference>
<dbReference type="Pfam" id="PF16344">
    <property type="entry name" value="FecR_C"/>
    <property type="match status" value="1"/>
</dbReference>
<name>A0A1C3CUP6_9GAMM</name>
<keyword evidence="1" id="KW-0472">Membrane</keyword>
<dbReference type="PANTHER" id="PTHR30273:SF2">
    <property type="entry name" value="PROTEIN FECR"/>
    <property type="match status" value="1"/>
</dbReference>
<dbReference type="OrthoDB" id="6688387at2"/>
<keyword evidence="1" id="KW-0812">Transmembrane</keyword>
<dbReference type="AlphaFoldDB" id="A0A1C3CUP6"/>
<keyword evidence="1" id="KW-1133">Transmembrane helix</keyword>
<evidence type="ECO:0000259" key="3">
    <source>
        <dbReference type="Pfam" id="PF16344"/>
    </source>
</evidence>
<reference evidence="4 5" key="1">
    <citation type="submission" date="2016-07" db="EMBL/GenBank/DDBJ databases">
        <title>Acinetobacter sp. ANC 4603.</title>
        <authorList>
            <person name="Radolfova-Krizova L."/>
            <person name="Nemec A."/>
        </authorList>
    </citation>
    <scope>NUCLEOTIDE SEQUENCE [LARGE SCALE GENOMIC DNA]</scope>
    <source>
        <strain evidence="4 5">ANC 4603</strain>
    </source>
</reference>
<evidence type="ECO:0000313" key="5">
    <source>
        <dbReference type="Proteomes" id="UP000186553"/>
    </source>
</evidence>
<sequence length="297" mass="33973">MKQKQTNKTNSLTNLHDIQLRLASFEDDLLPLLPSKESILERARQRKLKKRVRTGTALSLLGIFSGIFLLNPSYEQYEVRTQKGQQKSITLADGSQIMLNTNTVLRVQQRIRSRQIQLVQGEANFTVKHIENRLLKPLERRFEVLAGEIHVIDVGTVFNVDKHNQTDASVTVIRGEVMAGIRNSKAPMIHLTKNQSLRNYGQTLATVEQASLEQVQAWQTGHVVFNQTSLLLALQNFQRYSDFHVHIEDKELNDLPITGQFKTQNVQQFMQVLPYVAPLDVEQASTQKWKIKKKSAH</sequence>
<dbReference type="GO" id="GO:0016989">
    <property type="term" value="F:sigma factor antagonist activity"/>
    <property type="evidence" value="ECO:0007669"/>
    <property type="project" value="TreeGrafter"/>
</dbReference>
<evidence type="ECO:0000259" key="2">
    <source>
        <dbReference type="Pfam" id="PF04773"/>
    </source>
</evidence>
<proteinExistence type="predicted"/>
<dbReference type="Proteomes" id="UP000186553">
    <property type="component" value="Unassembled WGS sequence"/>
</dbReference>
<evidence type="ECO:0000313" key="4">
    <source>
        <dbReference type="EMBL" id="ODA12505.1"/>
    </source>
</evidence>
<dbReference type="InterPro" id="IPR006860">
    <property type="entry name" value="FecR"/>
</dbReference>
<evidence type="ECO:0000256" key="1">
    <source>
        <dbReference type="SAM" id="Phobius"/>
    </source>
</evidence>
<dbReference type="Gene3D" id="2.60.120.1440">
    <property type="match status" value="1"/>
</dbReference>
<dbReference type="PIRSF" id="PIRSF018266">
    <property type="entry name" value="FecR"/>
    <property type="match status" value="1"/>
</dbReference>
<dbReference type="STRING" id="1891224.BBP83_07985"/>
<organism evidence="4 5">
    <name type="scientific">Acinetobacter celticus</name>
    <dbReference type="NCBI Taxonomy" id="1891224"/>
    <lineage>
        <taxon>Bacteria</taxon>
        <taxon>Pseudomonadati</taxon>
        <taxon>Pseudomonadota</taxon>
        <taxon>Gammaproteobacteria</taxon>
        <taxon>Moraxellales</taxon>
        <taxon>Moraxellaceae</taxon>
        <taxon>Acinetobacter</taxon>
    </lineage>
</organism>
<gene>
    <name evidence="4" type="ORF">BBP83_07985</name>
</gene>
<keyword evidence="5" id="KW-1185">Reference proteome</keyword>
<feature type="domain" description="Protein FecR C-terminal" evidence="3">
    <location>
        <begin position="223"/>
        <end position="282"/>
    </location>
</feature>
<dbReference type="Gene3D" id="3.55.50.30">
    <property type="match status" value="1"/>
</dbReference>
<dbReference type="InterPro" id="IPR012373">
    <property type="entry name" value="Ferrdict_sens_TM"/>
</dbReference>
<feature type="transmembrane region" description="Helical" evidence="1">
    <location>
        <begin position="52"/>
        <end position="70"/>
    </location>
</feature>